<dbReference type="Proteomes" id="UP000803884">
    <property type="component" value="Unassembled WGS sequence"/>
</dbReference>
<feature type="compositionally biased region" description="Basic and acidic residues" evidence="1">
    <location>
        <begin position="84"/>
        <end position="115"/>
    </location>
</feature>
<feature type="compositionally biased region" description="Polar residues" evidence="1">
    <location>
        <begin position="23"/>
        <end position="52"/>
    </location>
</feature>
<dbReference type="EMBL" id="JAAQHG020000004">
    <property type="protein sequence ID" value="KAL1589793.1"/>
    <property type="molecule type" value="Genomic_DNA"/>
</dbReference>
<gene>
    <name evidence="2" type="ORF">WHR41_01490</name>
</gene>
<organism evidence="2 3">
    <name type="scientific">Cladosporium halotolerans</name>
    <dbReference type="NCBI Taxonomy" id="1052096"/>
    <lineage>
        <taxon>Eukaryota</taxon>
        <taxon>Fungi</taxon>
        <taxon>Dikarya</taxon>
        <taxon>Ascomycota</taxon>
        <taxon>Pezizomycotina</taxon>
        <taxon>Dothideomycetes</taxon>
        <taxon>Dothideomycetidae</taxon>
        <taxon>Cladosporiales</taxon>
        <taxon>Cladosporiaceae</taxon>
        <taxon>Cladosporium</taxon>
    </lineage>
</organism>
<dbReference type="GeneID" id="96002934"/>
<proteinExistence type="predicted"/>
<comment type="caution">
    <text evidence="2">The sequence shown here is derived from an EMBL/GenBank/DDBJ whole genome shotgun (WGS) entry which is preliminary data.</text>
</comment>
<dbReference type="RefSeq" id="XP_069232898.1">
    <property type="nucleotide sequence ID" value="XM_069370096.1"/>
</dbReference>
<reference evidence="2 3" key="1">
    <citation type="journal article" date="2020" name="Microbiol. Resour. Announc.">
        <title>Draft Genome Sequence of a Cladosporium Species Isolated from the Mesophotic Ascidian Didemnum maculosum.</title>
        <authorList>
            <person name="Gioti A."/>
            <person name="Siaperas R."/>
            <person name="Nikolaivits E."/>
            <person name="Le Goff G."/>
            <person name="Ouazzani J."/>
            <person name="Kotoulas G."/>
            <person name="Topakas E."/>
        </authorList>
    </citation>
    <scope>NUCLEOTIDE SEQUENCE [LARGE SCALE GENOMIC DNA]</scope>
    <source>
        <strain evidence="2 3">TM138-S3</strain>
    </source>
</reference>
<evidence type="ECO:0000313" key="2">
    <source>
        <dbReference type="EMBL" id="KAL1589793.1"/>
    </source>
</evidence>
<accession>A0AB34KXQ4</accession>
<feature type="region of interest" description="Disordered" evidence="1">
    <location>
        <begin position="1"/>
        <end position="115"/>
    </location>
</feature>
<dbReference type="AlphaFoldDB" id="A0AB34KXQ4"/>
<protein>
    <submittedName>
        <fullName evidence="2">Uncharacterized protein</fullName>
    </submittedName>
</protein>
<evidence type="ECO:0000256" key="1">
    <source>
        <dbReference type="SAM" id="MobiDB-lite"/>
    </source>
</evidence>
<name>A0AB34KXQ4_9PEZI</name>
<evidence type="ECO:0000313" key="3">
    <source>
        <dbReference type="Proteomes" id="UP000803884"/>
    </source>
</evidence>
<feature type="compositionally biased region" description="Low complexity" evidence="1">
    <location>
        <begin position="1"/>
        <end position="22"/>
    </location>
</feature>
<sequence length="115" mass="12293">MSSNTFTTSSFSYSTSSSSSSNGEQTTGHRSTHQSNTDPVHGTTVQSTSQNLGEPAVQETRHYDPQGRELLEGAGSGGGAAASRRIEDVTDAQAERDAQYEERMEDEYAKREGGA</sequence>
<keyword evidence="3" id="KW-1185">Reference proteome</keyword>
<feature type="compositionally biased region" description="Basic and acidic residues" evidence="1">
    <location>
        <begin position="59"/>
        <end position="71"/>
    </location>
</feature>